<evidence type="ECO:0000259" key="1">
    <source>
        <dbReference type="Pfam" id="PF01636"/>
    </source>
</evidence>
<dbReference type="Gene3D" id="3.90.1200.10">
    <property type="match status" value="1"/>
</dbReference>
<dbReference type="AlphaFoldDB" id="A0A853CJP8"/>
<keyword evidence="3" id="KW-1185">Reference proteome</keyword>
<dbReference type="RefSeq" id="WP_179717163.1">
    <property type="nucleotide sequence ID" value="NZ_JACBZT010000001.1"/>
</dbReference>
<dbReference type="SUPFAM" id="SSF56112">
    <property type="entry name" value="Protein kinase-like (PK-like)"/>
    <property type="match status" value="1"/>
</dbReference>
<evidence type="ECO:0000313" key="2">
    <source>
        <dbReference type="EMBL" id="NYJ06213.1"/>
    </source>
</evidence>
<proteinExistence type="predicted"/>
<dbReference type="EMBL" id="JACBZT010000001">
    <property type="protein sequence ID" value="NYJ06213.1"/>
    <property type="molecule type" value="Genomic_DNA"/>
</dbReference>
<reference evidence="2 3" key="1">
    <citation type="submission" date="2020-07" db="EMBL/GenBank/DDBJ databases">
        <title>Sequencing the genomes of 1000 actinobacteria strains.</title>
        <authorList>
            <person name="Klenk H.-P."/>
        </authorList>
    </citation>
    <scope>NUCLEOTIDE SEQUENCE [LARGE SCALE GENOMIC DNA]</scope>
    <source>
        <strain evidence="2 3">DSM 104001</strain>
    </source>
</reference>
<protein>
    <recommendedName>
        <fullName evidence="1">Aminoglycoside phosphotransferase domain-containing protein</fullName>
    </recommendedName>
</protein>
<organism evidence="2 3">
    <name type="scientific">Petropleomorpha daqingensis</name>
    <dbReference type="NCBI Taxonomy" id="2026353"/>
    <lineage>
        <taxon>Bacteria</taxon>
        <taxon>Bacillati</taxon>
        <taxon>Actinomycetota</taxon>
        <taxon>Actinomycetes</taxon>
        <taxon>Geodermatophilales</taxon>
        <taxon>Geodermatophilaceae</taxon>
        <taxon>Petropleomorpha</taxon>
    </lineage>
</organism>
<comment type="caution">
    <text evidence="2">The sequence shown here is derived from an EMBL/GenBank/DDBJ whole genome shotgun (WGS) entry which is preliminary data.</text>
</comment>
<name>A0A853CJP8_9ACTN</name>
<dbReference type="Proteomes" id="UP000541969">
    <property type="component" value="Unassembled WGS sequence"/>
</dbReference>
<dbReference type="InterPro" id="IPR011009">
    <property type="entry name" value="Kinase-like_dom_sf"/>
</dbReference>
<feature type="domain" description="Aminoglycoside phosphotransferase" evidence="1">
    <location>
        <begin position="42"/>
        <end position="231"/>
    </location>
</feature>
<sequence>MSRVAAAVAAARAVAAAHGLRTDDARVLHDGANVVVDLAPAPVVARVATLTGRLRAEVRVPFGREVALATALTAAGAAVVPPSDLLPPGPHEHSGSVLSFWRRVELLPDRPTPQDAGQALAALHEVLAELPAPATPPLDTPLDDLAAFAVRGAEWEVPEQQLDALARRLDALTPRLGGPTRALHGDPHPGNLLATPDGWVWGDLEDTSTGPVEWDLACLRRTGRLDGRAALDFFPGAPTDDELAPFLELRRLHAAVWGVVIDAEHPRFGLDGRTRLAAALAG</sequence>
<evidence type="ECO:0000313" key="3">
    <source>
        <dbReference type="Proteomes" id="UP000541969"/>
    </source>
</evidence>
<dbReference type="Pfam" id="PF01636">
    <property type="entry name" value="APH"/>
    <property type="match status" value="1"/>
</dbReference>
<dbReference type="InterPro" id="IPR002575">
    <property type="entry name" value="Aminoglycoside_PTrfase"/>
</dbReference>
<accession>A0A853CJP8</accession>
<gene>
    <name evidence="2" type="ORF">GGQ55_002491</name>
</gene>